<organism evidence="2 3">
    <name type="scientific">Solanum tuberosum</name>
    <name type="common">Potato</name>
    <dbReference type="NCBI Taxonomy" id="4113"/>
    <lineage>
        <taxon>Eukaryota</taxon>
        <taxon>Viridiplantae</taxon>
        <taxon>Streptophyta</taxon>
        <taxon>Embryophyta</taxon>
        <taxon>Tracheophyta</taxon>
        <taxon>Spermatophyta</taxon>
        <taxon>Magnoliopsida</taxon>
        <taxon>eudicotyledons</taxon>
        <taxon>Gunneridae</taxon>
        <taxon>Pentapetalae</taxon>
        <taxon>asterids</taxon>
        <taxon>lamiids</taxon>
        <taxon>Solanales</taxon>
        <taxon>Solanaceae</taxon>
        <taxon>Solanoideae</taxon>
        <taxon>Solaneae</taxon>
        <taxon>Solanum</taxon>
    </lineage>
</organism>
<dbReference type="InParanoid" id="M1D889"/>
<reference evidence="3" key="1">
    <citation type="journal article" date="2011" name="Nature">
        <title>Genome sequence and analysis of the tuber crop potato.</title>
        <authorList>
            <consortium name="The Potato Genome Sequencing Consortium"/>
        </authorList>
    </citation>
    <scope>NUCLEOTIDE SEQUENCE [LARGE SCALE GENOMIC DNA]</scope>
    <source>
        <strain evidence="3">cv. DM1-3 516 R44</strain>
    </source>
</reference>
<dbReference type="AlphaFoldDB" id="M1D889"/>
<sequence>MELPECNSTHWKSKFIDGLPALFAESVRKTHRGKSETEYSNHEESSTREDLKALHQEDYMSSDDDCLPYQQGLECEKNEEEADLYKIYSQFKELSINVIDNDSHRTPTNCKISGNKSLDY</sequence>
<dbReference type="Gramene" id="PGSC0003DMT400084875">
    <property type="protein sequence ID" value="PGSC0003DMT400084875"/>
    <property type="gene ID" value="PGSC0003DMG400034446"/>
</dbReference>
<feature type="compositionally biased region" description="Basic and acidic residues" evidence="1">
    <location>
        <begin position="33"/>
        <end position="49"/>
    </location>
</feature>
<feature type="region of interest" description="Disordered" evidence="1">
    <location>
        <begin position="30"/>
        <end position="49"/>
    </location>
</feature>
<keyword evidence="3" id="KW-1185">Reference proteome</keyword>
<dbReference type="HOGENOM" id="CLU_2053805_0_0_1"/>
<dbReference type="PaxDb" id="4113-PGSC0003DMT400084875"/>
<dbReference type="EnsemblPlants" id="PGSC0003DMT400084875">
    <property type="protein sequence ID" value="PGSC0003DMT400084875"/>
    <property type="gene ID" value="PGSC0003DMG400034446"/>
</dbReference>
<evidence type="ECO:0000256" key="1">
    <source>
        <dbReference type="SAM" id="MobiDB-lite"/>
    </source>
</evidence>
<accession>M1D889</accession>
<name>M1D889_SOLTU</name>
<evidence type="ECO:0000313" key="2">
    <source>
        <dbReference type="EnsemblPlants" id="PGSC0003DMT400084875"/>
    </source>
</evidence>
<reference evidence="2" key="2">
    <citation type="submission" date="2015-06" db="UniProtKB">
        <authorList>
            <consortium name="EnsemblPlants"/>
        </authorList>
    </citation>
    <scope>IDENTIFICATION</scope>
    <source>
        <strain evidence="2">DM1-3 516 R44</strain>
    </source>
</reference>
<evidence type="ECO:0000313" key="3">
    <source>
        <dbReference type="Proteomes" id="UP000011115"/>
    </source>
</evidence>
<dbReference type="Proteomes" id="UP000011115">
    <property type="component" value="Unassembled WGS sequence"/>
</dbReference>
<protein>
    <submittedName>
        <fullName evidence="2">Uncharacterized protein</fullName>
    </submittedName>
</protein>
<proteinExistence type="predicted"/>